<organism evidence="2 8">
    <name type="scientific">Bacteroides uniformis</name>
    <dbReference type="NCBI Taxonomy" id="820"/>
    <lineage>
        <taxon>Bacteria</taxon>
        <taxon>Pseudomonadati</taxon>
        <taxon>Bacteroidota</taxon>
        <taxon>Bacteroidia</taxon>
        <taxon>Bacteroidales</taxon>
        <taxon>Bacteroidaceae</taxon>
        <taxon>Bacteroides</taxon>
    </lineage>
</organism>
<feature type="coiled-coil region" evidence="1">
    <location>
        <begin position="207"/>
        <end position="280"/>
    </location>
</feature>
<dbReference type="Proteomes" id="UP000466952">
    <property type="component" value="Unassembled WGS sequence"/>
</dbReference>
<evidence type="ECO:0000313" key="7">
    <source>
        <dbReference type="Proteomes" id="UP000466952"/>
    </source>
</evidence>
<dbReference type="EMBL" id="QSVA01000005">
    <property type="protein sequence ID" value="RGN94965.1"/>
    <property type="molecule type" value="Genomic_DNA"/>
</dbReference>
<protein>
    <submittedName>
        <fullName evidence="2">SMC family ATPase</fullName>
    </submittedName>
</protein>
<dbReference type="RefSeq" id="WP_004293564.1">
    <property type="nucleotide sequence ID" value="NZ_CAXVJK010000015.1"/>
</dbReference>
<evidence type="ECO:0000256" key="1">
    <source>
        <dbReference type="SAM" id="Coils"/>
    </source>
</evidence>
<evidence type="ECO:0000313" key="9">
    <source>
        <dbReference type="Proteomes" id="UP001196342"/>
    </source>
</evidence>
<dbReference type="EMBL" id="WCTY01000019">
    <property type="protein sequence ID" value="KAB4183372.1"/>
    <property type="molecule type" value="Genomic_DNA"/>
</dbReference>
<dbReference type="GeneID" id="77847549"/>
<reference evidence="7 8" key="2">
    <citation type="journal article" date="2019" name="Nat. Med.">
        <title>A library of human gut bacterial isolates paired with longitudinal multiomics data enables mechanistic microbiome research.</title>
        <authorList>
            <person name="Poyet M."/>
            <person name="Groussin M."/>
            <person name="Gibbons S.M."/>
            <person name="Avila-Pacheco J."/>
            <person name="Jiang X."/>
            <person name="Kearney S.M."/>
            <person name="Perrotta A.R."/>
            <person name="Berdy B."/>
            <person name="Zhao S."/>
            <person name="Lieberman T.D."/>
            <person name="Swanson P.K."/>
            <person name="Smith M."/>
            <person name="Roesemann S."/>
            <person name="Alexander J.E."/>
            <person name="Rich S.A."/>
            <person name="Livny J."/>
            <person name="Vlamakis H."/>
            <person name="Clish C."/>
            <person name="Bullock K."/>
            <person name="Deik A."/>
            <person name="Scott J."/>
            <person name="Pierce K.A."/>
            <person name="Xavier R.J."/>
            <person name="Alm E.J."/>
        </authorList>
    </citation>
    <scope>NUCLEOTIDE SEQUENCE [LARGE SCALE GENOMIC DNA]</scope>
    <source>
        <strain evidence="3 7">BIOML-A11</strain>
        <strain evidence="2 8">BIOML-A19</strain>
    </source>
</reference>
<keyword evidence="9" id="KW-1185">Reference proteome</keyword>
<dbReference type="Proteomes" id="UP001196342">
    <property type="component" value="Unassembled WGS sequence"/>
</dbReference>
<dbReference type="InterPro" id="IPR027417">
    <property type="entry name" value="P-loop_NTPase"/>
</dbReference>
<evidence type="ECO:0000313" key="6">
    <source>
        <dbReference type="Proteomes" id="UP000260759"/>
    </source>
</evidence>
<dbReference type="EMBL" id="WCTR01000008">
    <property type="protein sequence ID" value="KAB4211821.1"/>
    <property type="molecule type" value="Genomic_DNA"/>
</dbReference>
<evidence type="ECO:0000313" key="5">
    <source>
        <dbReference type="EMBL" id="RGN94965.1"/>
    </source>
</evidence>
<dbReference type="Gene3D" id="1.10.287.1490">
    <property type="match status" value="1"/>
</dbReference>
<dbReference type="PANTHER" id="PTHR32114:SF2">
    <property type="entry name" value="ABC TRANSPORTER ABCH.3"/>
    <property type="match status" value="1"/>
</dbReference>
<dbReference type="EMBL" id="JAFBJK010000002">
    <property type="protein sequence ID" value="MBT8725067.1"/>
    <property type="molecule type" value="Genomic_DNA"/>
</dbReference>
<accession>A0A139KAD1</accession>
<dbReference type="Proteomes" id="UP000260759">
    <property type="component" value="Unassembled WGS sequence"/>
</dbReference>
<dbReference type="PANTHER" id="PTHR32114">
    <property type="entry name" value="ABC TRANSPORTER ABCH.3"/>
    <property type="match status" value="1"/>
</dbReference>
<evidence type="ECO:0000313" key="2">
    <source>
        <dbReference type="EMBL" id="KAB4183372.1"/>
    </source>
</evidence>
<proteinExistence type="predicted"/>
<dbReference type="Proteomes" id="UP000487221">
    <property type="component" value="Unassembled WGS sequence"/>
</dbReference>
<evidence type="ECO:0000313" key="4">
    <source>
        <dbReference type="EMBL" id="MBT8725067.1"/>
    </source>
</evidence>
<dbReference type="AlphaFoldDB" id="A0A139KAD1"/>
<reference evidence="4 9" key="3">
    <citation type="submission" date="2020-12" db="EMBL/GenBank/DDBJ databases">
        <title>Microorganisms.</title>
        <authorList>
            <person name="Matos J."/>
            <person name="Faleiro L."/>
            <person name="Duarte I."/>
        </authorList>
    </citation>
    <scope>NUCLEOTIDE SEQUENCE [LARGE SCALE GENOMIC DNA]</scope>
    <source>
        <strain evidence="4 9">PtFD3Pch2</strain>
    </source>
</reference>
<evidence type="ECO:0000313" key="8">
    <source>
        <dbReference type="Proteomes" id="UP000487221"/>
    </source>
</evidence>
<evidence type="ECO:0000313" key="3">
    <source>
        <dbReference type="EMBL" id="KAB4211821.1"/>
    </source>
</evidence>
<feature type="coiled-coil region" evidence="1">
    <location>
        <begin position="437"/>
        <end position="473"/>
    </location>
</feature>
<reference evidence="5 6" key="1">
    <citation type="submission" date="2018-08" db="EMBL/GenBank/DDBJ databases">
        <title>A genome reference for cultivated species of the human gut microbiota.</title>
        <authorList>
            <person name="Zou Y."/>
            <person name="Xue W."/>
            <person name="Luo G."/>
        </authorList>
    </citation>
    <scope>NUCLEOTIDE SEQUENCE [LARGE SCALE GENOMIC DNA]</scope>
    <source>
        <strain evidence="5 6">OM03-4</strain>
    </source>
</reference>
<keyword evidence="1" id="KW-0175">Coiled coil</keyword>
<name>A0A139KAD1_BACUN</name>
<dbReference type="Gene3D" id="3.40.50.300">
    <property type="entry name" value="P-loop containing nucleotide triphosphate hydrolases"/>
    <property type="match status" value="2"/>
</dbReference>
<sequence length="774" mass="86801">MWKLKTIEAENLCAFRSLSYMLRQGVTTLIFGDNRDNESQQSNGAGKSALLECIAVGITGSPLRKIRSEEIINDAAEECRIALRFINDSAAEELLVNRRIPRKGASSVSCTLYRGGKQVVTDEAVQPSVDAYNRYILDKLGITRDELLNNFILSKYRYEDFLSSSDKEKKEVINRFSNGILVDEAIAKVEEDIVPLSEKKRQVELELAGLDGRIGMLQEQIRKEEEAGAERGRTRVERIMGLETAIAAKREQIRTGHENVDRLEEQLAGVQRADEALQELEAGDTALEACLEKIAEMMSLFPDARQTDWDKVIAEKKGRLQTATERLKDCDAVLKQAEQELKNRTDGWEQFKKEYAAFCEAYRDQSDTTAERLREIDIRLRDLSGSIEELRHKRRIVSAGIDGLSNKLAGSITCPFCGHEFLVAEPQFDIEAGMKELKLRQRQLTEINGRIDEKQEETDAVELQQNRLNHERRILEGRRTGWEEQLAGHERAIRNATRHVEEVESGHKRIASEITALQSEIEGVRRKVFDEVFGFIDERNAALNRGIRVGKEDIQAAACAIDTLQATIRELDEAASPDLIQSLKDTLRETRGKSNEAAGRKTAVDARVRALEIQRERFVQFKTYLANTKIEALSRITNEFLQDIGSDIRIRFDGYTVLKSGKVREKISISLLRDGMDCGSFGKFSAGEAARVNLATILAMQKLVNSNCDGDKGLDLLVLDEILEAVDEAGLASMFEALNSLGGTVLVVSHGNVAEGYPHKLVIVKENGESRLGE</sequence>
<gene>
    <name evidence="5" type="ORF">DXB37_07280</name>
    <name evidence="3" type="ORF">GAP55_12655</name>
    <name evidence="2" type="ORF">GAQ44_10810</name>
    <name evidence="4" type="ORF">JQN06_02610</name>
</gene>
<comment type="caution">
    <text evidence="2">The sequence shown here is derived from an EMBL/GenBank/DDBJ whole genome shotgun (WGS) entry which is preliminary data.</text>
</comment>
<dbReference type="SUPFAM" id="SSF52540">
    <property type="entry name" value="P-loop containing nucleoside triphosphate hydrolases"/>
    <property type="match status" value="1"/>
</dbReference>